<dbReference type="PATRIC" id="fig|679935.3.peg.2127"/>
<evidence type="ECO:0000313" key="2">
    <source>
        <dbReference type="Proteomes" id="UP000006052"/>
    </source>
</evidence>
<reference evidence="2" key="1">
    <citation type="journal article" date="2013" name="Stand. Genomic Sci.">
        <title>Complete genome sequence of the bile-resistant pigment-producing anaerobe Alistipes finegoldii type strain (AHN2437(T)).</title>
        <authorList>
            <person name="Mavromatis K."/>
            <person name="Stackebrandt E."/>
            <person name="Munk C."/>
            <person name="Lapidus A."/>
            <person name="Nolan M."/>
            <person name="Lucas S."/>
            <person name="Hammon N."/>
            <person name="Deshpande S."/>
            <person name="Cheng J.F."/>
            <person name="Tapia R."/>
            <person name="Goodwin L.A."/>
            <person name="Pitluck S."/>
            <person name="Liolios K."/>
            <person name="Pagani I."/>
            <person name="Ivanova N."/>
            <person name="Mikhailova N."/>
            <person name="Huntemann M."/>
            <person name="Pati A."/>
            <person name="Chen A."/>
            <person name="Palaniappan K."/>
            <person name="Land M."/>
            <person name="Hauser L."/>
            <person name="Rohde M."/>
            <person name="Gronow S."/>
            <person name="Goker M."/>
            <person name="Detter J.C."/>
            <person name="Bristow J."/>
            <person name="Eisen J.A."/>
            <person name="Markowitz V."/>
            <person name="Hugenholtz P."/>
            <person name="Kyrpides N.C."/>
            <person name="Klenk H.P."/>
            <person name="Woyke T."/>
        </authorList>
    </citation>
    <scope>NUCLEOTIDE SEQUENCE</scope>
    <source>
        <strain evidence="2">DSM 17242 / JCM 16770 / AHN 2437 / CCUG 46020 / CIP 107999</strain>
    </source>
</reference>
<accession>I3YNC7</accession>
<dbReference type="AlphaFoldDB" id="I3YNC7"/>
<dbReference type="EMBL" id="CP003274">
    <property type="protein sequence ID" value="AFL78495.1"/>
    <property type="molecule type" value="Genomic_DNA"/>
</dbReference>
<dbReference type="eggNOG" id="ENOG5030YMF">
    <property type="taxonomic scope" value="Bacteria"/>
</dbReference>
<dbReference type="HOGENOM" id="CLU_2217440_0_0_10"/>
<dbReference type="RefSeq" id="WP_014775841.1">
    <property type="nucleotide sequence ID" value="NC_018011.1"/>
</dbReference>
<proteinExistence type="predicted"/>
<protein>
    <submittedName>
        <fullName evidence="1">Uncharacterized protein</fullName>
    </submittedName>
</protein>
<gene>
    <name evidence="1" type="ordered locus">Alfi_2211</name>
</gene>
<dbReference type="Proteomes" id="UP000006052">
    <property type="component" value="Chromosome"/>
</dbReference>
<sequence>MNITSMQLMAGVTELEATLGTATPEQRAIIGNLKKQIRENGLFFEVTSASLTVESMREHGYDVTDEDAGILSKIAGHVEVDADMLWNAVEIWAREYNVKSIKEEEE</sequence>
<dbReference type="KEGG" id="afd:Alfi_2211"/>
<evidence type="ECO:0000313" key="1">
    <source>
        <dbReference type="EMBL" id="AFL78495.1"/>
    </source>
</evidence>
<dbReference type="GeneID" id="79838272"/>
<name>I3YNC7_ALIFI</name>
<organism evidence="1 2">
    <name type="scientific">Alistipes finegoldii (strain DSM 17242 / JCM 16770 / CCUG 46020 / CIP 107999 / KCTC 15236 / AHN 2437)</name>
    <dbReference type="NCBI Taxonomy" id="679935"/>
    <lineage>
        <taxon>Bacteria</taxon>
        <taxon>Pseudomonadati</taxon>
        <taxon>Bacteroidota</taxon>
        <taxon>Bacteroidia</taxon>
        <taxon>Bacteroidales</taxon>
        <taxon>Rikenellaceae</taxon>
        <taxon>Alistipes</taxon>
    </lineage>
</organism>
<dbReference type="STRING" id="679935.Alfi_2211"/>